<dbReference type="Proteomes" id="UP000438448">
    <property type="component" value="Unassembled WGS sequence"/>
</dbReference>
<dbReference type="EMBL" id="WEGK01000019">
    <property type="protein sequence ID" value="MQY23433.1"/>
    <property type="molecule type" value="Genomic_DNA"/>
</dbReference>
<keyword evidence="1" id="KW-1133">Transmembrane helix</keyword>
<protein>
    <submittedName>
        <fullName evidence="2">Uncharacterized protein</fullName>
    </submittedName>
</protein>
<evidence type="ECO:0000256" key="1">
    <source>
        <dbReference type="SAM" id="Phobius"/>
    </source>
</evidence>
<sequence length="73" mass="7570">MVLSVMIAVGCWATPPHRAAALATPAESEPYQFTATALPTGGLTAATALILGGLILGAMVVGRIFYSPSRKRR</sequence>
<evidence type="ECO:0000313" key="2">
    <source>
        <dbReference type="EMBL" id="MQY23433.1"/>
    </source>
</evidence>
<keyword evidence="3" id="KW-1185">Reference proteome</keyword>
<name>A0A7K0DCD3_9NOCA</name>
<organism evidence="2 3">
    <name type="scientific">Nocardia macrotermitis</name>
    <dbReference type="NCBI Taxonomy" id="2585198"/>
    <lineage>
        <taxon>Bacteria</taxon>
        <taxon>Bacillati</taxon>
        <taxon>Actinomycetota</taxon>
        <taxon>Actinomycetes</taxon>
        <taxon>Mycobacteriales</taxon>
        <taxon>Nocardiaceae</taxon>
        <taxon>Nocardia</taxon>
    </lineage>
</organism>
<keyword evidence="1" id="KW-0812">Transmembrane</keyword>
<comment type="caution">
    <text evidence="2">The sequence shown here is derived from an EMBL/GenBank/DDBJ whole genome shotgun (WGS) entry which is preliminary data.</text>
</comment>
<accession>A0A7K0DCD3</accession>
<keyword evidence="1" id="KW-0472">Membrane</keyword>
<dbReference type="AlphaFoldDB" id="A0A7K0DCD3"/>
<reference evidence="2 3" key="1">
    <citation type="submission" date="2019-10" db="EMBL/GenBank/DDBJ databases">
        <title>Nocardia macrotermitis sp. nov. and Nocardia aurantia sp. nov., isolated from the gut of fungus growing-termite Macrotermes natalensis.</title>
        <authorList>
            <person name="Benndorf R."/>
            <person name="Schwitalla J."/>
            <person name="Martin K."/>
            <person name="De Beer W."/>
            <person name="Kaster A.-K."/>
            <person name="Vollmers J."/>
            <person name="Poulsen M."/>
            <person name="Beemelmanns C."/>
        </authorList>
    </citation>
    <scope>NUCLEOTIDE SEQUENCE [LARGE SCALE GENOMIC DNA]</scope>
    <source>
        <strain evidence="2 3">RB20</strain>
    </source>
</reference>
<feature type="transmembrane region" description="Helical" evidence="1">
    <location>
        <begin position="45"/>
        <end position="66"/>
    </location>
</feature>
<proteinExistence type="predicted"/>
<dbReference type="RefSeq" id="WP_153415199.1">
    <property type="nucleotide sequence ID" value="NZ_WEGK01000019.1"/>
</dbReference>
<dbReference type="OrthoDB" id="4570887at2"/>
<evidence type="ECO:0000313" key="3">
    <source>
        <dbReference type="Proteomes" id="UP000438448"/>
    </source>
</evidence>
<gene>
    <name evidence="2" type="ORF">NRB20_65630</name>
</gene>